<keyword evidence="7" id="KW-0547">Nucleotide-binding</keyword>
<dbReference type="GO" id="GO:0005524">
    <property type="term" value="F:ATP binding"/>
    <property type="evidence" value="ECO:0007669"/>
    <property type="project" value="UniProtKB-KW"/>
</dbReference>
<dbReference type="SUPFAM" id="SSF55874">
    <property type="entry name" value="ATPase domain of HSP90 chaperone/DNA topoisomerase II/histidine kinase"/>
    <property type="match status" value="1"/>
</dbReference>
<dbReference type="KEGG" id="xin:Q7W82_04555"/>
<evidence type="ECO:0000256" key="14">
    <source>
        <dbReference type="SAM" id="Coils"/>
    </source>
</evidence>
<feature type="modified residue" description="Phosphohistidine" evidence="12">
    <location>
        <position position="818"/>
    </location>
</feature>
<dbReference type="InterPro" id="IPR005467">
    <property type="entry name" value="His_kinase_dom"/>
</dbReference>
<feature type="domain" description="Histidine kinase" evidence="16">
    <location>
        <begin position="119"/>
        <end position="340"/>
    </location>
</feature>
<evidence type="ECO:0000259" key="16">
    <source>
        <dbReference type="PROSITE" id="PS50109"/>
    </source>
</evidence>
<organism evidence="20">
    <name type="scientific">Xanthomonas indica</name>
    <dbReference type="NCBI Taxonomy" id="2912242"/>
    <lineage>
        <taxon>Bacteria</taxon>
        <taxon>Pseudomonadati</taxon>
        <taxon>Pseudomonadota</taxon>
        <taxon>Gammaproteobacteria</taxon>
        <taxon>Lysobacterales</taxon>
        <taxon>Lysobacteraceae</taxon>
        <taxon>Xanthomonas</taxon>
    </lineage>
</organism>
<keyword evidence="9" id="KW-1133">Transmembrane helix</keyword>
<dbReference type="SUPFAM" id="SSF47384">
    <property type="entry name" value="Homodimeric domain of signal transducing histidine kinase"/>
    <property type="match status" value="1"/>
</dbReference>
<gene>
    <name evidence="19" type="ORF">L3V74_11960</name>
    <name evidence="20" type="ORF">Q7W82_04555</name>
</gene>
<dbReference type="PROSITE" id="PS50110">
    <property type="entry name" value="RESPONSE_REGULATORY"/>
    <property type="match status" value="1"/>
</dbReference>
<dbReference type="PANTHER" id="PTHR45339">
    <property type="entry name" value="HYBRID SIGNAL TRANSDUCTION HISTIDINE KINASE J"/>
    <property type="match status" value="1"/>
</dbReference>
<evidence type="ECO:0000259" key="18">
    <source>
        <dbReference type="PROSITE" id="PS50894"/>
    </source>
</evidence>
<comment type="catalytic activity">
    <reaction evidence="1">
        <text>ATP + protein L-histidine = ADP + protein N-phospho-L-histidine.</text>
        <dbReference type="EC" id="2.7.13.3"/>
    </reaction>
</comment>
<keyword evidence="5 13" id="KW-0597">Phosphoprotein</keyword>
<comment type="subcellular location">
    <subcellularLocation>
        <location evidence="2">Cell membrane</location>
        <topology evidence="2">Multi-pass membrane protein</topology>
    </subcellularLocation>
</comment>
<dbReference type="Gene3D" id="3.40.50.2300">
    <property type="match status" value="1"/>
</dbReference>
<accession>A0AAU8I8L3</accession>
<evidence type="ECO:0000256" key="4">
    <source>
        <dbReference type="ARBA" id="ARBA00022475"/>
    </source>
</evidence>
<dbReference type="FunFam" id="3.30.565.10:FF:000010">
    <property type="entry name" value="Sensor histidine kinase RcsC"/>
    <property type="match status" value="1"/>
</dbReference>
<feature type="compositionally biased region" description="Low complexity" evidence="15">
    <location>
        <begin position="506"/>
        <end position="522"/>
    </location>
</feature>
<dbReference type="InterPro" id="IPR003594">
    <property type="entry name" value="HATPase_dom"/>
</dbReference>
<dbReference type="SUPFAM" id="SSF52172">
    <property type="entry name" value="CheY-like"/>
    <property type="match status" value="2"/>
</dbReference>
<evidence type="ECO:0000256" key="9">
    <source>
        <dbReference type="ARBA" id="ARBA00022989"/>
    </source>
</evidence>
<dbReference type="SMART" id="SM00073">
    <property type="entry name" value="HPT"/>
    <property type="match status" value="1"/>
</dbReference>
<feature type="domain" description="HPt" evidence="18">
    <location>
        <begin position="779"/>
        <end position="872"/>
    </location>
</feature>
<dbReference type="GO" id="GO:0005886">
    <property type="term" value="C:plasma membrane"/>
    <property type="evidence" value="ECO:0007669"/>
    <property type="project" value="UniProtKB-SubCell"/>
</dbReference>
<dbReference type="EMBL" id="JAKJPQ010000009">
    <property type="protein sequence ID" value="MCI2262257.1"/>
    <property type="molecule type" value="Genomic_DNA"/>
</dbReference>
<dbReference type="Pfam" id="PF02518">
    <property type="entry name" value="HATPase_c"/>
    <property type="match status" value="1"/>
</dbReference>
<name>A0AAU8I8L3_9XANT</name>
<dbReference type="SMART" id="SM00387">
    <property type="entry name" value="HATPase_c"/>
    <property type="match status" value="1"/>
</dbReference>
<keyword evidence="14" id="KW-0175">Coiled coil</keyword>
<dbReference type="PANTHER" id="PTHR45339:SF1">
    <property type="entry name" value="HYBRID SIGNAL TRANSDUCTION HISTIDINE KINASE J"/>
    <property type="match status" value="1"/>
</dbReference>
<dbReference type="GO" id="GO:0000155">
    <property type="term" value="F:phosphorelay sensor kinase activity"/>
    <property type="evidence" value="ECO:0007669"/>
    <property type="project" value="InterPro"/>
</dbReference>
<dbReference type="InterPro" id="IPR011006">
    <property type="entry name" value="CheY-like_superfamily"/>
</dbReference>
<protein>
    <recommendedName>
        <fullName evidence="3">histidine kinase</fullName>
        <ecNumber evidence="3">2.7.13.3</ecNumber>
    </recommendedName>
</protein>
<dbReference type="InterPro" id="IPR036641">
    <property type="entry name" value="HPT_dom_sf"/>
</dbReference>
<evidence type="ECO:0000256" key="7">
    <source>
        <dbReference type="ARBA" id="ARBA00022741"/>
    </source>
</evidence>
<dbReference type="SMART" id="SM00388">
    <property type="entry name" value="HisKA"/>
    <property type="match status" value="1"/>
</dbReference>
<feature type="coiled-coil region" evidence="14">
    <location>
        <begin position="68"/>
        <end position="112"/>
    </location>
</feature>
<dbReference type="InterPro" id="IPR036890">
    <property type="entry name" value="HATPase_C_sf"/>
</dbReference>
<evidence type="ECO:0000256" key="15">
    <source>
        <dbReference type="SAM" id="MobiDB-lite"/>
    </source>
</evidence>
<reference evidence="19" key="2">
    <citation type="submission" date="2022-01" db="EMBL/GenBank/DDBJ databases">
        <authorList>
            <person name="Rana R."/>
            <person name="Patil P.B."/>
        </authorList>
    </citation>
    <scope>NUCLEOTIDE SEQUENCE</scope>
    <source>
        <strain evidence="19">PPL560</strain>
    </source>
</reference>
<dbReference type="Proteomes" id="UP001430647">
    <property type="component" value="Unassembled WGS sequence"/>
</dbReference>
<evidence type="ECO:0000256" key="10">
    <source>
        <dbReference type="ARBA" id="ARBA00023012"/>
    </source>
</evidence>
<dbReference type="SMART" id="SM00448">
    <property type="entry name" value="REC"/>
    <property type="match status" value="1"/>
</dbReference>
<dbReference type="EC" id="2.7.13.3" evidence="3"/>
<dbReference type="InterPro" id="IPR004358">
    <property type="entry name" value="Sig_transdc_His_kin-like_C"/>
</dbReference>
<sequence>MTARRRRPVPRPAAFAAALAVAGTLLALPPLALPLPAPWHWLAPLCMAAAAALATAAGCRARQQIERLDAALARAALAESERNALQHDVHARERLEQELLQAKQAAEAAVLAKGEFLATMSHEIRTPLNGIIPMLELIGRGPLGLDQREMLRAANTSSLQLLRIVDDILDYSKLEANRLELEITTFNLRELLDGVLELMQRAAEAKGLRMALQLDPAVRLPVRGDPVRLRQVLSNLLGNAVKFTARGGIDLGVRRLGETPAQHLLRFEVRDTGIGISAERQEHLFQAFTQADASTTRLYGGTGLGLTICKRIVELMGGRIGVASRQGQGATFWFEIPLLKVIGDLSRNPGGLPRLHALLVGADARLQQRLSVLLPNWGVQVSKVDSTQEALERLRGNGSGARPAYDLVIGDLDGLRQSARALQRAVARLPAPQTTRLIWLYGEADIPEEIRAHGALLSRQAADIDLRSMLALAPATPSLASETAASDDAADTFYHDAFAQDAKDSPTPSRAAAAATAAAETDAPPPHSGYRLLLVEDNPVNLMVARRLLESLGHHADSVEDGAAALAQLARQPYDLVLMDCQMPVLDGYAATRQWRQRETEAARPRLPIVAMTANAMAGDRQRCLEAGMDDYLSKPIDRARLQACLQRWLPTQPAAMPARETVAPEADAAPATDATVPSGPADALADAMHVEAQDTRHADMHPADAAIASTPTATSTAPMPSPDHATRDVPPTAPALEQHEASPSPLASPETDELEPPSAVPAPVLDIAVLDELREVIGSASVAQIVELFLADAPLLIQRLEQAAATAESDALREAAHTLKSSAANLGALALSAAALRIESGVRTGTLDRPVVAVALVIAEFARARLALSGYRASVRDAAEPAAP</sequence>
<evidence type="ECO:0000256" key="11">
    <source>
        <dbReference type="ARBA" id="ARBA00023136"/>
    </source>
</evidence>
<evidence type="ECO:0000256" key="3">
    <source>
        <dbReference type="ARBA" id="ARBA00012438"/>
    </source>
</evidence>
<dbReference type="Gene3D" id="3.30.565.10">
    <property type="entry name" value="Histidine kinase-like ATPase, C-terminal domain"/>
    <property type="match status" value="1"/>
</dbReference>
<evidence type="ECO:0000313" key="19">
    <source>
        <dbReference type="EMBL" id="MCI2262257.1"/>
    </source>
</evidence>
<dbReference type="Gene3D" id="1.10.287.130">
    <property type="match status" value="1"/>
</dbReference>
<dbReference type="AlphaFoldDB" id="A0AAU8I8L3"/>
<dbReference type="InterPro" id="IPR036097">
    <property type="entry name" value="HisK_dim/P_sf"/>
</dbReference>
<feature type="domain" description="Response regulatory" evidence="17">
    <location>
        <begin position="531"/>
        <end position="650"/>
    </location>
</feature>
<keyword evidence="21" id="KW-1185">Reference proteome</keyword>
<evidence type="ECO:0000256" key="2">
    <source>
        <dbReference type="ARBA" id="ARBA00004651"/>
    </source>
</evidence>
<feature type="modified residue" description="4-aspartylphosphate" evidence="13">
    <location>
        <position position="580"/>
    </location>
</feature>
<reference evidence="20" key="3">
    <citation type="submission" date="2023-08" db="EMBL/GenBank/DDBJ databases">
        <title>Complete genome sequence of Xanthomonas indica.</title>
        <authorList>
            <person name="Patil P.B."/>
            <person name="Rana R."/>
        </authorList>
    </citation>
    <scope>NUCLEOTIDE SEQUENCE</scope>
    <source>
        <strain evidence="20">PPL560</strain>
    </source>
</reference>
<evidence type="ECO:0000256" key="8">
    <source>
        <dbReference type="ARBA" id="ARBA00022840"/>
    </source>
</evidence>
<evidence type="ECO:0000256" key="5">
    <source>
        <dbReference type="ARBA" id="ARBA00022553"/>
    </source>
</evidence>
<keyword evidence="10" id="KW-0902">Two-component regulatory system</keyword>
<keyword evidence="6" id="KW-0812">Transmembrane</keyword>
<evidence type="ECO:0000256" key="1">
    <source>
        <dbReference type="ARBA" id="ARBA00000085"/>
    </source>
</evidence>
<feature type="region of interest" description="Disordered" evidence="15">
    <location>
        <begin position="656"/>
        <end position="682"/>
    </location>
</feature>
<evidence type="ECO:0000313" key="20">
    <source>
        <dbReference type="EMBL" id="XCI81436.1"/>
    </source>
</evidence>
<dbReference type="CDD" id="cd16922">
    <property type="entry name" value="HATPase_EvgS-ArcB-TorS-like"/>
    <property type="match status" value="1"/>
</dbReference>
<dbReference type="Gene3D" id="1.20.120.160">
    <property type="entry name" value="HPT domain"/>
    <property type="match status" value="1"/>
</dbReference>
<evidence type="ECO:0000259" key="17">
    <source>
        <dbReference type="PROSITE" id="PS50110"/>
    </source>
</evidence>
<dbReference type="RefSeq" id="WP_242160203.1">
    <property type="nucleotide sequence ID" value="NZ_CP131914.1"/>
</dbReference>
<dbReference type="PROSITE" id="PS50894">
    <property type="entry name" value="HPT"/>
    <property type="match status" value="1"/>
</dbReference>
<dbReference type="CDD" id="cd00082">
    <property type="entry name" value="HisKA"/>
    <property type="match status" value="1"/>
</dbReference>
<proteinExistence type="predicted"/>
<feature type="region of interest" description="Disordered" evidence="15">
    <location>
        <begin position="711"/>
        <end position="760"/>
    </location>
</feature>
<dbReference type="PRINTS" id="PR00344">
    <property type="entry name" value="BCTRLSENSOR"/>
</dbReference>
<dbReference type="Pfam" id="PF00072">
    <property type="entry name" value="Response_reg"/>
    <property type="match status" value="1"/>
</dbReference>
<dbReference type="InterPro" id="IPR008207">
    <property type="entry name" value="Sig_transdc_His_kin_Hpt_dom"/>
</dbReference>
<evidence type="ECO:0000313" key="21">
    <source>
        <dbReference type="Proteomes" id="UP001430647"/>
    </source>
</evidence>
<evidence type="ECO:0000256" key="12">
    <source>
        <dbReference type="PROSITE-ProRule" id="PRU00110"/>
    </source>
</evidence>
<dbReference type="PROSITE" id="PS50109">
    <property type="entry name" value="HIS_KIN"/>
    <property type="match status" value="1"/>
</dbReference>
<dbReference type="Pfam" id="PF00512">
    <property type="entry name" value="HisKA"/>
    <property type="match status" value="1"/>
</dbReference>
<dbReference type="InterPro" id="IPR001789">
    <property type="entry name" value="Sig_transdc_resp-reg_receiver"/>
</dbReference>
<reference evidence="19 21" key="1">
    <citation type="journal article" date="2022" name="Curr. Microbiol.">
        <title>Xanthomonas indica sp. nov., a Novel Member of Non-Pathogenic Xanthomonas Community from Healthy Rice Seeds.</title>
        <authorList>
            <person name="Rana R."/>
            <person name="Madhavan V.N."/>
            <person name="Saroha T."/>
            <person name="Bansal K."/>
            <person name="Kaur A."/>
            <person name="Sonti R.V."/>
            <person name="Patel H.K."/>
            <person name="Patil P.B."/>
        </authorList>
    </citation>
    <scope>NUCLEOTIDE SEQUENCE [LARGE SCALE GENOMIC DNA]</scope>
    <source>
        <strain evidence="19 21">PPL560</strain>
    </source>
</reference>
<dbReference type="SUPFAM" id="SSF47226">
    <property type="entry name" value="Histidine-containing phosphotransfer domain, HPT domain"/>
    <property type="match status" value="1"/>
</dbReference>
<evidence type="ECO:0000256" key="6">
    <source>
        <dbReference type="ARBA" id="ARBA00022692"/>
    </source>
</evidence>
<dbReference type="InterPro" id="IPR003661">
    <property type="entry name" value="HisK_dim/P_dom"/>
</dbReference>
<keyword evidence="8 20" id="KW-0067">ATP-binding</keyword>
<dbReference type="Pfam" id="PF01627">
    <property type="entry name" value="Hpt"/>
    <property type="match status" value="1"/>
</dbReference>
<keyword evidence="11" id="KW-0472">Membrane</keyword>
<dbReference type="EMBL" id="CP131914">
    <property type="protein sequence ID" value="XCI81436.1"/>
    <property type="molecule type" value="Genomic_DNA"/>
</dbReference>
<feature type="region of interest" description="Disordered" evidence="15">
    <location>
        <begin position="500"/>
        <end position="526"/>
    </location>
</feature>
<evidence type="ECO:0000256" key="13">
    <source>
        <dbReference type="PROSITE-ProRule" id="PRU00169"/>
    </source>
</evidence>
<dbReference type="CDD" id="cd17546">
    <property type="entry name" value="REC_hyHK_CKI1_RcsC-like"/>
    <property type="match status" value="1"/>
</dbReference>
<feature type="compositionally biased region" description="Low complexity" evidence="15">
    <location>
        <begin position="661"/>
        <end position="678"/>
    </location>
</feature>
<keyword evidence="4" id="KW-1003">Cell membrane</keyword>